<evidence type="ECO:0000313" key="2">
    <source>
        <dbReference type="EMBL" id="ODS03975.1"/>
    </source>
</evidence>
<accession>A0A1E3WDS4</accession>
<dbReference type="RefSeq" id="WP_069622829.1">
    <property type="nucleotide sequence ID" value="NZ_LPWD01000029.1"/>
</dbReference>
<evidence type="ECO:0000256" key="1">
    <source>
        <dbReference type="SAM" id="MobiDB-lite"/>
    </source>
</evidence>
<name>A0A1E3WDS4_9HYPH</name>
<dbReference type="EMBL" id="LPWD01000029">
    <property type="protein sequence ID" value="ODS03975.1"/>
    <property type="molecule type" value="Genomic_DNA"/>
</dbReference>
<reference evidence="2 3" key="1">
    <citation type="journal article" date="2016" name="Environ. Microbiol.">
        <title>New Methyloceanibacter diversity from North Sea sediments includes methanotroph containing solely the soluble methane monooxygenase.</title>
        <authorList>
            <person name="Vekeman B."/>
            <person name="Kerckhof F.M."/>
            <person name="Cremers G."/>
            <person name="de Vos P."/>
            <person name="Vandamme P."/>
            <person name="Boon N."/>
            <person name="Op den Camp H.J."/>
            <person name="Heylen K."/>
        </authorList>
    </citation>
    <scope>NUCLEOTIDE SEQUENCE [LARGE SCALE GENOMIC DNA]</scope>
    <source>
        <strain evidence="2 3">R-67177</strain>
    </source>
</reference>
<gene>
    <name evidence="2" type="ORF">AUC71_06690</name>
</gene>
<protein>
    <recommendedName>
        <fullName evidence="4">Metal-binding protein</fullName>
    </recommendedName>
</protein>
<proteinExistence type="predicted"/>
<dbReference type="AlphaFoldDB" id="A0A1E3WDS4"/>
<evidence type="ECO:0008006" key="4">
    <source>
        <dbReference type="Google" id="ProtNLM"/>
    </source>
</evidence>
<feature type="region of interest" description="Disordered" evidence="1">
    <location>
        <begin position="138"/>
        <end position="158"/>
    </location>
</feature>
<keyword evidence="3" id="KW-1185">Reference proteome</keyword>
<dbReference type="Pfam" id="PF02620">
    <property type="entry name" value="YceD"/>
    <property type="match status" value="1"/>
</dbReference>
<dbReference type="Proteomes" id="UP000095042">
    <property type="component" value="Unassembled WGS sequence"/>
</dbReference>
<evidence type="ECO:0000313" key="3">
    <source>
        <dbReference type="Proteomes" id="UP000095042"/>
    </source>
</evidence>
<dbReference type="OrthoDB" id="8443793at2"/>
<comment type="caution">
    <text evidence="2">The sequence shown here is derived from an EMBL/GenBank/DDBJ whole genome shotgun (WGS) entry which is preliminary data.</text>
</comment>
<dbReference type="InterPro" id="IPR003772">
    <property type="entry name" value="YceD"/>
</dbReference>
<sequence>MRVSEIEDEAPQTIAITEAERAEIVDLLDLVALDALEFDYRLRRGGGGRVHLSGHLKATATQTCVVTLEPVPASLDIPVEIDFWPRPALESLEKRAEDPSQAGLVDWPEAITDDTIDLGPVVYETFATALDPYPKKEGASFQWSQGNSEPEDRESSPFAALKQLKKPEPANPGQNQVVTGILLSLFGVWLPGVAAA</sequence>
<organism evidence="2 3">
    <name type="scientific">Methyloceanibacter marginalis</name>
    <dbReference type="NCBI Taxonomy" id="1774971"/>
    <lineage>
        <taxon>Bacteria</taxon>
        <taxon>Pseudomonadati</taxon>
        <taxon>Pseudomonadota</taxon>
        <taxon>Alphaproteobacteria</taxon>
        <taxon>Hyphomicrobiales</taxon>
        <taxon>Hyphomicrobiaceae</taxon>
        <taxon>Methyloceanibacter</taxon>
    </lineage>
</organism>